<proteinExistence type="predicted"/>
<sequence length="54" mass="6082">MRLKNTNDITKYCNIASCVKENAQKDLKRVDTSTNSTKISNAMRYSQIVRSGGK</sequence>
<reference evidence="1" key="1">
    <citation type="journal article" date="2020" name="Nature">
        <title>Giant virus diversity and host interactions through global metagenomics.</title>
        <authorList>
            <person name="Schulz F."/>
            <person name="Roux S."/>
            <person name="Paez-Espino D."/>
            <person name="Jungbluth S."/>
            <person name="Walsh D.A."/>
            <person name="Denef V.J."/>
            <person name="McMahon K.D."/>
            <person name="Konstantinidis K.T."/>
            <person name="Eloe-Fadrosh E.A."/>
            <person name="Kyrpides N.C."/>
            <person name="Woyke T."/>
        </authorList>
    </citation>
    <scope>NUCLEOTIDE SEQUENCE</scope>
    <source>
        <strain evidence="1">GVMAG-M-3300009180-1</strain>
    </source>
</reference>
<protein>
    <submittedName>
        <fullName evidence="1">Uncharacterized protein</fullName>
    </submittedName>
</protein>
<accession>A0A6C0F3I1</accession>
<dbReference type="AlphaFoldDB" id="A0A6C0F3I1"/>
<name>A0A6C0F3I1_9ZZZZ</name>
<organism evidence="1">
    <name type="scientific">viral metagenome</name>
    <dbReference type="NCBI Taxonomy" id="1070528"/>
    <lineage>
        <taxon>unclassified sequences</taxon>
        <taxon>metagenomes</taxon>
        <taxon>organismal metagenomes</taxon>
    </lineage>
</organism>
<evidence type="ECO:0000313" key="1">
    <source>
        <dbReference type="EMBL" id="QHT35109.1"/>
    </source>
</evidence>
<dbReference type="EMBL" id="MN739013">
    <property type="protein sequence ID" value="QHT35109.1"/>
    <property type="molecule type" value="Genomic_DNA"/>
</dbReference>